<reference evidence="2 3" key="1">
    <citation type="journal article" date="2021" name="Sci. Rep.">
        <title>The genome of the diatom Chaetoceros tenuissimus carries an ancient integrated fragment of an extant virus.</title>
        <authorList>
            <person name="Hongo Y."/>
            <person name="Kimura K."/>
            <person name="Takaki Y."/>
            <person name="Yoshida Y."/>
            <person name="Baba S."/>
            <person name="Kobayashi G."/>
            <person name="Nagasaki K."/>
            <person name="Hano T."/>
            <person name="Tomaru Y."/>
        </authorList>
    </citation>
    <scope>NUCLEOTIDE SEQUENCE [LARGE SCALE GENOMIC DNA]</scope>
    <source>
        <strain evidence="2 3">NIES-3715</strain>
    </source>
</reference>
<dbReference type="AlphaFoldDB" id="A0AAD3D9M9"/>
<sequence length="1216" mass="136062">MGPKDFDKDEGGSSDCEDSSGSRHLPLHMQQCNDISSKEDPPCSSSTHNEGSQSAEHSNDGEMTSGKLAKDGLTIDSLSTSRHSDLSIEDSRSGASETCDDEPNHKKGNFVQNDKLPSTIEAEIKMEDDGSISSWSTNIENHKPIQFLEHVTPPRKSNVANILSNHELRMRMSPMANFHQSPLVPQAREMNNIDGDENTGRIPFPMQSFSERLNAWDSSPSTICDEEKNTSVSFDVYFNPISHPDDVYDDDPFTAKKNLFSDEEYDHEEKFENENFNDNDSDTDSDLELTQRSRQIQLDLRLKELNEIAIEAEKAAEAGDESFKGLATRFELGLGLDVNRFTPSSSPKRAKNNDSFDHNFSCRPWNVLENINCAPIDHHNAATPRRGSNLGKGFTEMKPKKPKPLAAQNRQNSAPTRSIQHRSSLHSVPSILSQTPFMSTSKAKPEIQEKISVLQLRHIEEVIPDFKEMHHFMRLNLEKCGVPNEYGEKNQDIPQTLTKEEKDKLRESKVLGSQPRSFTTSLFFEKVPNFHSIMRNMSGLSATEKGAKIDDAGSFETSQKKYDGYTNAPTDEQTCGIDCVSFVSSTENGCNNSTCEKPDGTATSNSESNDEDSIQEEIGTHTSTLAAELHDPKLHSRSRSPLPRTPFNEKLDEEMLQALTPKTLRKTHSRWSSITSMLENMSPAKGSLFLPSPVRLKTSVSTLEKKSMPSWLSGDSLPFAPNINFTNDSKDAHSKDSKMKAFASSRKETIDCTYSNDESQTQNLDEDICEAPMELRRDDSCNSIIITSHSYSHVISHCDKTNEGTEKSQPENLDISNEVNNDFCESPFPEAKKRGNSLDFPLNSKSLSTKTSSTAPLSIDESHASLSRFPLSLSHSENRESSNSLIYKDTEPLFRPPLHPIAPPKLSKTTTNDLVYDGVLVSDGDALPTIEASRSNQDISTCSEDVLNEEKQSQDYGPEDNRISQYPTDEDMKETYAHWQMDQYKEEASYCSNSIVSDQARLGDVVEKKLSFKFQELQNNLEGNDHDDSSEEETNRSSISLINFMEKVPSVIGSFRPFKKEKKAIHKDDEEFVANYFYTSTQTAPDESLQRKNKRKKKRSVCRNGSCFEEFTCGSALESALTCLAQHQSKSKEEGEDDTVFVDSSPEKEKLTSVGLRHKFGNLNNNGKSSKITIDGRVFRSPSLKILSEKSIETDMNLSVDSCSLVLDDSISMNDH</sequence>
<proteinExistence type="predicted"/>
<feature type="region of interest" description="Disordered" evidence="1">
    <location>
        <begin position="379"/>
        <end position="426"/>
    </location>
</feature>
<keyword evidence="3" id="KW-1185">Reference proteome</keyword>
<feature type="compositionally biased region" description="Polar residues" evidence="1">
    <location>
        <begin position="587"/>
        <end position="607"/>
    </location>
</feature>
<dbReference type="Proteomes" id="UP001054902">
    <property type="component" value="Unassembled WGS sequence"/>
</dbReference>
<name>A0AAD3D9M9_9STRA</name>
<feature type="compositionally biased region" description="Basic and acidic residues" evidence="1">
    <location>
        <begin position="1"/>
        <end position="11"/>
    </location>
</feature>
<feature type="region of interest" description="Disordered" evidence="1">
    <location>
        <begin position="587"/>
        <end position="614"/>
    </location>
</feature>
<organism evidence="2 3">
    <name type="scientific">Chaetoceros tenuissimus</name>
    <dbReference type="NCBI Taxonomy" id="426638"/>
    <lineage>
        <taxon>Eukaryota</taxon>
        <taxon>Sar</taxon>
        <taxon>Stramenopiles</taxon>
        <taxon>Ochrophyta</taxon>
        <taxon>Bacillariophyta</taxon>
        <taxon>Coscinodiscophyceae</taxon>
        <taxon>Chaetocerotophycidae</taxon>
        <taxon>Chaetocerotales</taxon>
        <taxon>Chaetocerotaceae</taxon>
        <taxon>Chaetoceros</taxon>
    </lineage>
</organism>
<feature type="compositionally biased region" description="Basic and acidic residues" evidence="1">
    <location>
        <begin position="82"/>
        <end position="92"/>
    </location>
</feature>
<feature type="region of interest" description="Disordered" evidence="1">
    <location>
        <begin position="265"/>
        <end position="286"/>
    </location>
</feature>
<protein>
    <submittedName>
        <fullName evidence="2">Uncharacterized protein</fullName>
    </submittedName>
</protein>
<evidence type="ECO:0000313" key="2">
    <source>
        <dbReference type="EMBL" id="GFH59241.1"/>
    </source>
</evidence>
<evidence type="ECO:0000256" key="1">
    <source>
        <dbReference type="SAM" id="MobiDB-lite"/>
    </source>
</evidence>
<feature type="compositionally biased region" description="Polar residues" evidence="1">
    <location>
        <begin position="408"/>
        <end position="418"/>
    </location>
</feature>
<accession>A0AAD3D9M9</accession>
<feature type="region of interest" description="Disordered" evidence="1">
    <location>
        <begin position="1"/>
        <end position="114"/>
    </location>
</feature>
<evidence type="ECO:0000313" key="3">
    <source>
        <dbReference type="Proteomes" id="UP001054902"/>
    </source>
</evidence>
<feature type="compositionally biased region" description="Polar residues" evidence="1">
    <location>
        <begin position="43"/>
        <end position="56"/>
    </location>
</feature>
<feature type="compositionally biased region" description="Acidic residues" evidence="1">
    <location>
        <begin position="275"/>
        <end position="286"/>
    </location>
</feature>
<comment type="caution">
    <text evidence="2">The sequence shown here is derived from an EMBL/GenBank/DDBJ whole genome shotgun (WGS) entry which is preliminary data.</text>
</comment>
<gene>
    <name evidence="2" type="ORF">CTEN210_15717</name>
</gene>
<dbReference type="EMBL" id="BLLK01000062">
    <property type="protein sequence ID" value="GFH59241.1"/>
    <property type="molecule type" value="Genomic_DNA"/>
</dbReference>
<feature type="region of interest" description="Disordered" evidence="1">
    <location>
        <begin position="629"/>
        <end position="649"/>
    </location>
</feature>